<accession>A0ABT2UFX6</accession>
<organism evidence="2 3">
    <name type="scientific">Paenibacillus baimaensis</name>
    <dbReference type="NCBI Taxonomy" id="2982185"/>
    <lineage>
        <taxon>Bacteria</taxon>
        <taxon>Bacillati</taxon>
        <taxon>Bacillota</taxon>
        <taxon>Bacilli</taxon>
        <taxon>Bacillales</taxon>
        <taxon>Paenibacillaceae</taxon>
        <taxon>Paenibacillus</taxon>
    </lineage>
</organism>
<dbReference type="Proteomes" id="UP001652445">
    <property type="component" value="Unassembled WGS sequence"/>
</dbReference>
<evidence type="ECO:0000259" key="1">
    <source>
        <dbReference type="Pfam" id="PF21818"/>
    </source>
</evidence>
<dbReference type="EMBL" id="JAOQIO010000055">
    <property type="protein sequence ID" value="MCU6793531.1"/>
    <property type="molecule type" value="Genomic_DNA"/>
</dbReference>
<dbReference type="Pfam" id="PF21818">
    <property type="entry name" value="DUF6884"/>
    <property type="match status" value="1"/>
</dbReference>
<sequence length="151" mass="16925">MNRLCIIPCGSRKIWDIHAAAGPTEARQAYVGAFHKACQRYAVTFFTDWVILSAKHGFLLPDDIVPSNYDLAFNHKSTDIISIDSLRQQLVDKRLDHIKDIVMLGGKKHARVMSQLYDPSCSVTYPLSDCKGIGYMLQKLNNELLAASAQK</sequence>
<dbReference type="InterPro" id="IPR049251">
    <property type="entry name" value="DUF6884"/>
</dbReference>
<keyword evidence="3" id="KW-1185">Reference proteome</keyword>
<gene>
    <name evidence="2" type="ORF">OB236_15610</name>
</gene>
<reference evidence="2 3" key="1">
    <citation type="submission" date="2022-09" db="EMBL/GenBank/DDBJ databases">
        <authorList>
            <person name="Han X.L."/>
            <person name="Wang Q."/>
            <person name="Lu T."/>
        </authorList>
    </citation>
    <scope>NUCLEOTIDE SEQUENCE [LARGE SCALE GENOMIC DNA]</scope>
    <source>
        <strain evidence="2 3">WQ 127069</strain>
    </source>
</reference>
<feature type="domain" description="DUF6884" evidence="1">
    <location>
        <begin position="21"/>
        <end position="141"/>
    </location>
</feature>
<comment type="caution">
    <text evidence="2">The sequence shown here is derived from an EMBL/GenBank/DDBJ whole genome shotgun (WGS) entry which is preliminary data.</text>
</comment>
<protein>
    <recommendedName>
        <fullName evidence="1">DUF6884 domain-containing protein</fullName>
    </recommendedName>
</protein>
<dbReference type="RefSeq" id="WP_262684800.1">
    <property type="nucleotide sequence ID" value="NZ_JAOQIO010000055.1"/>
</dbReference>
<proteinExistence type="predicted"/>
<name>A0ABT2UFX6_9BACL</name>
<evidence type="ECO:0000313" key="3">
    <source>
        <dbReference type="Proteomes" id="UP001652445"/>
    </source>
</evidence>
<evidence type="ECO:0000313" key="2">
    <source>
        <dbReference type="EMBL" id="MCU6793531.1"/>
    </source>
</evidence>